<keyword evidence="2" id="KW-0812">Transmembrane</keyword>
<dbReference type="InterPro" id="IPR017850">
    <property type="entry name" value="Alkaline_phosphatase_core_sf"/>
</dbReference>
<feature type="transmembrane region" description="Helical" evidence="2">
    <location>
        <begin position="63"/>
        <end position="81"/>
    </location>
</feature>
<keyword evidence="2" id="KW-0472">Membrane</keyword>
<evidence type="ECO:0000256" key="2">
    <source>
        <dbReference type="SAM" id="Phobius"/>
    </source>
</evidence>
<keyword evidence="2" id="KW-1133">Transmembrane helix</keyword>
<evidence type="ECO:0000313" key="4">
    <source>
        <dbReference type="Proteomes" id="UP000503162"/>
    </source>
</evidence>
<evidence type="ECO:0000313" key="3">
    <source>
        <dbReference type="EMBL" id="QIM51972.1"/>
    </source>
</evidence>
<sequence>MTPGLAWLLRFGGAFALLNALLTFENRWPGLGVHAMPRLSFELCLGLAALLAWMAWRGLPGRRALTLLALGFVALVLVRYANVTAPALLGRPVNLYWDGRHALELLRVAAGSVPAWQVAAAAAALLLGGALLVLAVRALIAVLAQALQAPRPRPWLLAGVAALSASFAAYVPGERDTRWFFSLPVTPTLWQQAGLLARVVLPAQHDGLGESPAFDGGLQALATPQGPGDVLLVFAESYGMVAFDRPDQAAALAGARAAFEATARAQGLEVLSARVGSPTFGGASWLAHAGLLAGVDTHDPADHDLLLTSDRPTLVRHFANHGYRTVGWMPGLKRPWPEGRFYGFERLADDAGIGYQGPDFGYWRIPDQAAMALLRAQELDAPARADDARPRFVVFPTTSTHAPFHPLAPFVDEVQRLTGPQAYSADEAARALAAPLALRDPLAPYLDSLRGQYAWLAQHLRQPRAAPQLLIVVGDHQPPGAVSGRGAPWEVPVHVVGARGALRQHLIDEGFVPGLTPPAQSLGPLHRLTRVLLDAFDAPQPPDDADSPGEPGMHVARRRALGQGT</sequence>
<keyword evidence="4" id="KW-1185">Reference proteome</keyword>
<feature type="transmembrane region" description="Helical" evidence="2">
    <location>
        <begin position="39"/>
        <end position="56"/>
    </location>
</feature>
<feature type="transmembrane region" description="Helical" evidence="2">
    <location>
        <begin position="115"/>
        <end position="143"/>
    </location>
</feature>
<organism evidence="3 4">
    <name type="scientific">Hydrogenophaga crocea</name>
    <dbReference type="NCBI Taxonomy" id="2716225"/>
    <lineage>
        <taxon>Bacteria</taxon>
        <taxon>Pseudomonadati</taxon>
        <taxon>Pseudomonadota</taxon>
        <taxon>Betaproteobacteria</taxon>
        <taxon>Burkholderiales</taxon>
        <taxon>Comamonadaceae</taxon>
        <taxon>Hydrogenophaga</taxon>
    </lineage>
</organism>
<feature type="region of interest" description="Disordered" evidence="1">
    <location>
        <begin position="536"/>
        <end position="565"/>
    </location>
</feature>
<feature type="compositionally biased region" description="Basic residues" evidence="1">
    <location>
        <begin position="555"/>
        <end position="565"/>
    </location>
</feature>
<evidence type="ECO:0000256" key="1">
    <source>
        <dbReference type="SAM" id="MobiDB-lite"/>
    </source>
</evidence>
<protein>
    <recommendedName>
        <fullName evidence="5">Sulfatase N-terminal domain-containing protein</fullName>
    </recommendedName>
</protein>
<dbReference type="KEGG" id="hcz:G9Q37_07385"/>
<name>A0A6G8IFL9_9BURK</name>
<reference evidence="3 4" key="1">
    <citation type="submission" date="2020-03" db="EMBL/GenBank/DDBJ databases">
        <title>Hydrogenophaga sp. nov. isolated from cyanobacterial mat.</title>
        <authorList>
            <person name="Thorat V."/>
            <person name="Kirdat K."/>
            <person name="Tiwarekar B."/>
            <person name="Costa E.D."/>
            <person name="Yadav A."/>
        </authorList>
    </citation>
    <scope>NUCLEOTIDE SEQUENCE [LARGE SCALE GENOMIC DNA]</scope>
    <source>
        <strain evidence="3 4">BA0156</strain>
    </source>
</reference>
<dbReference type="Gene3D" id="3.40.720.10">
    <property type="entry name" value="Alkaline Phosphatase, subunit A"/>
    <property type="match status" value="1"/>
</dbReference>
<proteinExistence type="predicted"/>
<dbReference type="EMBL" id="CP049989">
    <property type="protein sequence ID" value="QIM51972.1"/>
    <property type="molecule type" value="Genomic_DNA"/>
</dbReference>
<dbReference type="SUPFAM" id="SSF53649">
    <property type="entry name" value="Alkaline phosphatase-like"/>
    <property type="match status" value="1"/>
</dbReference>
<feature type="transmembrane region" description="Helical" evidence="2">
    <location>
        <begin position="155"/>
        <end position="173"/>
    </location>
</feature>
<dbReference type="AlphaFoldDB" id="A0A6G8IFL9"/>
<dbReference type="Proteomes" id="UP000503162">
    <property type="component" value="Chromosome"/>
</dbReference>
<dbReference type="RefSeq" id="WP_166226557.1">
    <property type="nucleotide sequence ID" value="NZ_CP049989.1"/>
</dbReference>
<gene>
    <name evidence="3" type="ORF">G9Q37_07385</name>
</gene>
<accession>A0A6G8IFL9</accession>
<evidence type="ECO:0008006" key="5">
    <source>
        <dbReference type="Google" id="ProtNLM"/>
    </source>
</evidence>